<reference evidence="6 7" key="1">
    <citation type="submission" date="2020-08" db="EMBL/GenBank/DDBJ databases">
        <title>Genomic Encyclopedia of Type Strains, Phase IV (KMG-IV): sequencing the most valuable type-strain genomes for metagenomic binning, comparative biology and taxonomic classification.</title>
        <authorList>
            <person name="Goeker M."/>
        </authorList>
    </citation>
    <scope>NUCLEOTIDE SEQUENCE [LARGE SCALE GENOMIC DNA]</scope>
    <source>
        <strain evidence="6 7">DSM 26376</strain>
    </source>
</reference>
<dbReference type="GO" id="GO:0052621">
    <property type="term" value="F:diguanylate cyclase activity"/>
    <property type="evidence" value="ECO:0007669"/>
    <property type="project" value="UniProtKB-EC"/>
</dbReference>
<dbReference type="Proteomes" id="UP000550895">
    <property type="component" value="Unassembled WGS sequence"/>
</dbReference>
<dbReference type="AlphaFoldDB" id="A0A7W8HLI2"/>
<dbReference type="SUPFAM" id="SSF55073">
    <property type="entry name" value="Nucleotide cyclase"/>
    <property type="match status" value="1"/>
</dbReference>
<dbReference type="GO" id="GO:1902201">
    <property type="term" value="P:negative regulation of bacterial-type flagellum-dependent cell motility"/>
    <property type="evidence" value="ECO:0007669"/>
    <property type="project" value="TreeGrafter"/>
</dbReference>
<evidence type="ECO:0000256" key="1">
    <source>
        <dbReference type="ARBA" id="ARBA00012528"/>
    </source>
</evidence>
<feature type="transmembrane region" description="Helical" evidence="4">
    <location>
        <begin position="116"/>
        <end position="134"/>
    </location>
</feature>
<sequence>MRWLGLPARPRLSAEQYAAFLEYRAPLRSRMLRAAVFCVLTFYLSCFLFDLWLLGDVTVLSAVLRFAVIVPITIGLFAYIAGNHPIEKKEIAAILVALLANVCWCIILVSSSSPGVLTYFYAATSFQMAITIAAASPFRPALRASIFTFCLNYSAIWFLEGVTPSYVIQHLAVYMPTVIMTLLVSYQLEVEALTSHLQMEENEALKRELSRQNKDLARLSVTDPLTRLSNRRGTEMELSRLTGESPDAASRVVLLVADVDHFKAYNDAYGHGAGDDCLKRVARAMRRALPIEAHLARHGGEEFVAILADADQDMAAALAESLRRAVRQLGIAHAHTGDRNQHVTISVGAACGTIQHEGDFDRLLDLADRALYAAKADGRNSWRVSLNEETERGVA</sequence>
<dbReference type="GO" id="GO:0005886">
    <property type="term" value="C:plasma membrane"/>
    <property type="evidence" value="ECO:0007669"/>
    <property type="project" value="TreeGrafter"/>
</dbReference>
<dbReference type="FunFam" id="3.30.70.270:FF:000001">
    <property type="entry name" value="Diguanylate cyclase domain protein"/>
    <property type="match status" value="1"/>
</dbReference>
<dbReference type="SMART" id="SM00267">
    <property type="entry name" value="GGDEF"/>
    <property type="match status" value="1"/>
</dbReference>
<dbReference type="InterPro" id="IPR043128">
    <property type="entry name" value="Rev_trsase/Diguanyl_cyclase"/>
</dbReference>
<dbReference type="InterPro" id="IPR029787">
    <property type="entry name" value="Nucleotide_cyclase"/>
</dbReference>
<dbReference type="EMBL" id="JACHGA010000001">
    <property type="protein sequence ID" value="MBB5274277.1"/>
    <property type="molecule type" value="Genomic_DNA"/>
</dbReference>
<protein>
    <recommendedName>
        <fullName evidence="1">diguanylate cyclase</fullName>
        <ecNumber evidence="1">2.7.7.65</ecNumber>
    </recommendedName>
</protein>
<keyword evidence="4" id="KW-0472">Membrane</keyword>
<keyword evidence="4" id="KW-1133">Transmembrane helix</keyword>
<evidence type="ECO:0000259" key="5">
    <source>
        <dbReference type="PROSITE" id="PS50887"/>
    </source>
</evidence>
<accession>A0A7W8HLI2</accession>
<feature type="transmembrane region" description="Helical" evidence="4">
    <location>
        <begin position="91"/>
        <end position="110"/>
    </location>
</feature>
<evidence type="ECO:0000256" key="4">
    <source>
        <dbReference type="SAM" id="Phobius"/>
    </source>
</evidence>
<dbReference type="PROSITE" id="PS50887">
    <property type="entry name" value="GGDEF"/>
    <property type="match status" value="1"/>
</dbReference>
<dbReference type="EC" id="2.7.7.65" evidence="1"/>
<evidence type="ECO:0000313" key="7">
    <source>
        <dbReference type="Proteomes" id="UP000550895"/>
    </source>
</evidence>
<evidence type="ECO:0000256" key="3">
    <source>
        <dbReference type="SAM" id="Coils"/>
    </source>
</evidence>
<keyword evidence="7" id="KW-1185">Reference proteome</keyword>
<dbReference type="PANTHER" id="PTHR45138">
    <property type="entry name" value="REGULATORY COMPONENTS OF SENSORY TRANSDUCTION SYSTEM"/>
    <property type="match status" value="1"/>
</dbReference>
<feature type="transmembrane region" description="Helical" evidence="4">
    <location>
        <begin position="34"/>
        <end position="53"/>
    </location>
</feature>
<feature type="transmembrane region" description="Helical" evidence="4">
    <location>
        <begin position="59"/>
        <end position="79"/>
    </location>
</feature>
<dbReference type="GO" id="GO:0043709">
    <property type="term" value="P:cell adhesion involved in single-species biofilm formation"/>
    <property type="evidence" value="ECO:0007669"/>
    <property type="project" value="TreeGrafter"/>
</dbReference>
<keyword evidence="4" id="KW-0812">Transmembrane</keyword>
<dbReference type="InterPro" id="IPR050469">
    <property type="entry name" value="Diguanylate_Cyclase"/>
</dbReference>
<dbReference type="Pfam" id="PF00990">
    <property type="entry name" value="GGDEF"/>
    <property type="match status" value="1"/>
</dbReference>
<comment type="caution">
    <text evidence="6">The sequence shown here is derived from an EMBL/GenBank/DDBJ whole genome shotgun (WGS) entry which is preliminary data.</text>
</comment>
<feature type="coiled-coil region" evidence="3">
    <location>
        <begin position="183"/>
        <end position="222"/>
    </location>
</feature>
<keyword evidence="3" id="KW-0175">Coiled coil</keyword>
<dbReference type="PANTHER" id="PTHR45138:SF9">
    <property type="entry name" value="DIGUANYLATE CYCLASE DGCM-RELATED"/>
    <property type="match status" value="1"/>
</dbReference>
<dbReference type="CDD" id="cd01949">
    <property type="entry name" value="GGDEF"/>
    <property type="match status" value="1"/>
</dbReference>
<comment type="catalytic activity">
    <reaction evidence="2">
        <text>2 GTP = 3',3'-c-di-GMP + 2 diphosphate</text>
        <dbReference type="Rhea" id="RHEA:24898"/>
        <dbReference type="ChEBI" id="CHEBI:33019"/>
        <dbReference type="ChEBI" id="CHEBI:37565"/>
        <dbReference type="ChEBI" id="CHEBI:58805"/>
        <dbReference type="EC" id="2.7.7.65"/>
    </reaction>
</comment>
<dbReference type="NCBIfam" id="TIGR00254">
    <property type="entry name" value="GGDEF"/>
    <property type="match status" value="1"/>
</dbReference>
<dbReference type="Gene3D" id="3.30.70.270">
    <property type="match status" value="1"/>
</dbReference>
<gene>
    <name evidence="6" type="ORF">HNR26_000315</name>
</gene>
<dbReference type="InterPro" id="IPR000160">
    <property type="entry name" value="GGDEF_dom"/>
</dbReference>
<dbReference type="RefSeq" id="WP_246035000.1">
    <property type="nucleotide sequence ID" value="NZ_JACHGA010000001.1"/>
</dbReference>
<evidence type="ECO:0000313" key="6">
    <source>
        <dbReference type="EMBL" id="MBB5274277.1"/>
    </source>
</evidence>
<feature type="domain" description="GGDEF" evidence="5">
    <location>
        <begin position="250"/>
        <end position="387"/>
    </location>
</feature>
<proteinExistence type="predicted"/>
<evidence type="ECO:0000256" key="2">
    <source>
        <dbReference type="ARBA" id="ARBA00034247"/>
    </source>
</evidence>
<name>A0A7W8HLI2_9HYPH</name>
<organism evidence="6 7">
    <name type="scientific">Rhizobium rosettiformans</name>
    <dbReference type="NCBI Taxonomy" id="1368430"/>
    <lineage>
        <taxon>Bacteria</taxon>
        <taxon>Pseudomonadati</taxon>
        <taxon>Pseudomonadota</taxon>
        <taxon>Alphaproteobacteria</taxon>
        <taxon>Hyphomicrobiales</taxon>
        <taxon>Rhizobiaceae</taxon>
        <taxon>Rhizobium/Agrobacterium group</taxon>
        <taxon>Rhizobium</taxon>
    </lineage>
</organism>